<dbReference type="InterPro" id="IPR036563">
    <property type="entry name" value="MoaE_sf"/>
</dbReference>
<dbReference type="GO" id="GO:0006777">
    <property type="term" value="P:Mo-molybdopterin cofactor biosynthetic process"/>
    <property type="evidence" value="ECO:0007669"/>
    <property type="project" value="UniProtKB-KW"/>
</dbReference>
<dbReference type="AlphaFoldDB" id="A0A7U3UW39"/>
<dbReference type="EC" id="2.8.1.12" evidence="3"/>
<keyword evidence="15" id="KW-1185">Reference proteome</keyword>
<dbReference type="GO" id="GO:0030366">
    <property type="term" value="F:molybdopterin synthase activity"/>
    <property type="evidence" value="ECO:0007669"/>
    <property type="project" value="UniProtKB-EC"/>
</dbReference>
<keyword evidence="5" id="KW-0501">Molybdenum cofactor biosynthesis</keyword>
<reference evidence="14 15" key="1">
    <citation type="journal article" date="2010" name="J. Bacteriol.">
        <title>Biochemical characterization of a novel indole prenyltransferase from Streptomyces sp. SN-593.</title>
        <authorList>
            <person name="Takahashi S."/>
            <person name="Takagi H."/>
            <person name="Toyoda A."/>
            <person name="Uramoto M."/>
            <person name="Nogawa T."/>
            <person name="Ueki M."/>
            <person name="Sakaki Y."/>
            <person name="Osada H."/>
        </authorList>
    </citation>
    <scope>NUCLEOTIDE SEQUENCE [LARGE SCALE GENOMIC DNA]</scope>
    <source>
        <strain evidence="14 15">SN-593</strain>
    </source>
</reference>
<dbReference type="Pfam" id="PF02391">
    <property type="entry name" value="MoaE"/>
    <property type="match status" value="1"/>
</dbReference>
<dbReference type="InterPro" id="IPR003448">
    <property type="entry name" value="Mopterin_biosynth_MoaE"/>
</dbReference>
<dbReference type="Gene3D" id="3.90.1170.40">
    <property type="entry name" value="Molybdopterin biosynthesis MoaE subunit"/>
    <property type="match status" value="1"/>
</dbReference>
<reference evidence="14 15" key="4">
    <citation type="journal article" date="2020" name="Sci. Rep.">
        <title>beta-carboline chemical signals induce reveromycin production through a LuxR family regulator in Streptomyces sp. SN-593.</title>
        <authorList>
            <person name="Panthee S."/>
            <person name="Kito N."/>
            <person name="Hayashi T."/>
            <person name="Shimizu T."/>
            <person name="Ishikawa J."/>
            <person name="Hamamoto H."/>
            <person name="Osada H."/>
            <person name="Takahashi S."/>
        </authorList>
    </citation>
    <scope>NUCLEOTIDE SEQUENCE [LARGE SCALE GENOMIC DNA]</scope>
    <source>
        <strain evidence="14 15">SN-593</strain>
    </source>
</reference>
<comment type="function">
    <text evidence="6">Converts molybdopterin precursor Z into molybdopterin. This requires the incorporation of two sulfur atoms into precursor Z to generate a dithiolene group. The sulfur is provided by MoaD.</text>
</comment>
<comment type="pathway">
    <text evidence="1">Cofactor biosynthesis; molybdopterin biosynthesis.</text>
</comment>
<comment type="catalytic activity">
    <reaction evidence="8">
        <text>2 [molybdopterin-synthase sulfur-carrier protein]-C-terminal-Gly-aminoethanethioate + cyclic pyranopterin phosphate + H2O = molybdopterin + 2 [molybdopterin-synthase sulfur-carrier protein]-C-terminal Gly-Gly + 2 H(+)</text>
        <dbReference type="Rhea" id="RHEA:26333"/>
        <dbReference type="Rhea" id="RHEA-COMP:12202"/>
        <dbReference type="Rhea" id="RHEA-COMP:19907"/>
        <dbReference type="ChEBI" id="CHEBI:15377"/>
        <dbReference type="ChEBI" id="CHEBI:15378"/>
        <dbReference type="ChEBI" id="CHEBI:58698"/>
        <dbReference type="ChEBI" id="CHEBI:59648"/>
        <dbReference type="ChEBI" id="CHEBI:90778"/>
        <dbReference type="ChEBI" id="CHEBI:232372"/>
        <dbReference type="EC" id="2.8.1.12"/>
    </reaction>
</comment>
<evidence type="ECO:0000256" key="6">
    <source>
        <dbReference type="ARBA" id="ARBA00025448"/>
    </source>
</evidence>
<comment type="similarity">
    <text evidence="2">Belongs to the MoaE family.</text>
</comment>
<evidence type="ECO:0000313" key="14">
    <source>
        <dbReference type="EMBL" id="BBA99962.1"/>
    </source>
</evidence>
<protein>
    <recommendedName>
        <fullName evidence="9">Molybdopterin synthase catalytic subunit 1</fullName>
        <ecNumber evidence="3">2.8.1.12</ecNumber>
    </recommendedName>
    <alternativeName>
        <fullName evidence="13">MPT synthase subunit 2 1</fullName>
    </alternativeName>
    <alternativeName>
        <fullName evidence="10">Molybdenum cofactor biosynthesis protein E 1</fullName>
    </alternativeName>
    <alternativeName>
        <fullName evidence="11">Molybdopterin-converting factor large subunit 1</fullName>
    </alternativeName>
    <alternativeName>
        <fullName evidence="12">Molybdopterin-converting factor subunit 2 1</fullName>
    </alternativeName>
</protein>
<proteinExistence type="inferred from homology"/>
<sequence length="161" mass="16688">MAPVSGAPGESAPARRAGGSAPAVRLLAIRDTPLSVDEVLAAVGDDAAGGTALFVGTVRDHDERPDALVTGLSYTAHPTAGTELRRVAEKVAADFPVRALAAVHRVGDLRVGDIAVVVAVACPHRGEAFAASRRLIDDLKREVPIWKHQTFADGGQTWVGA</sequence>
<reference evidence="14 15" key="2">
    <citation type="journal article" date="2011" name="J. Antibiot.">
        <title>Furaquinocins I and J: novel polyketide isoprenoid hybrid compounds from Streptomyces reveromyceticus SN-593.</title>
        <authorList>
            <person name="Panthee S."/>
            <person name="Takahashi S."/>
            <person name="Takagi H."/>
            <person name="Nogawa T."/>
            <person name="Oowada E."/>
            <person name="Uramoto M."/>
            <person name="Osada H."/>
        </authorList>
    </citation>
    <scope>NUCLEOTIDE SEQUENCE [LARGE SCALE GENOMIC DNA]</scope>
    <source>
        <strain evidence="14 15">SN-593</strain>
    </source>
</reference>
<keyword evidence="4" id="KW-0808">Transferase</keyword>
<gene>
    <name evidence="14" type="ORF">RVR_6813</name>
</gene>
<dbReference type="EMBL" id="AP018365">
    <property type="protein sequence ID" value="BBA99962.1"/>
    <property type="molecule type" value="Genomic_DNA"/>
</dbReference>
<dbReference type="SUPFAM" id="SSF54690">
    <property type="entry name" value="Molybdopterin synthase subunit MoaE"/>
    <property type="match status" value="1"/>
</dbReference>
<evidence type="ECO:0000256" key="10">
    <source>
        <dbReference type="ARBA" id="ARBA00076955"/>
    </source>
</evidence>
<accession>A0A7U3UW39</accession>
<evidence type="ECO:0000256" key="1">
    <source>
        <dbReference type="ARBA" id="ARBA00005046"/>
    </source>
</evidence>
<evidence type="ECO:0000313" key="15">
    <source>
        <dbReference type="Proteomes" id="UP000595703"/>
    </source>
</evidence>
<evidence type="ECO:0000256" key="12">
    <source>
        <dbReference type="ARBA" id="ARBA00080680"/>
    </source>
</evidence>
<evidence type="ECO:0000256" key="5">
    <source>
        <dbReference type="ARBA" id="ARBA00023150"/>
    </source>
</evidence>
<evidence type="ECO:0000256" key="2">
    <source>
        <dbReference type="ARBA" id="ARBA00005426"/>
    </source>
</evidence>
<dbReference type="PANTHER" id="PTHR23404">
    <property type="entry name" value="MOLYBDOPTERIN SYNTHASE RELATED"/>
    <property type="match status" value="1"/>
</dbReference>
<organism evidence="14 15">
    <name type="scientific">Actinacidiphila reveromycinica</name>
    <dbReference type="NCBI Taxonomy" id="659352"/>
    <lineage>
        <taxon>Bacteria</taxon>
        <taxon>Bacillati</taxon>
        <taxon>Actinomycetota</taxon>
        <taxon>Actinomycetes</taxon>
        <taxon>Kitasatosporales</taxon>
        <taxon>Streptomycetaceae</taxon>
        <taxon>Actinacidiphila</taxon>
    </lineage>
</organism>
<evidence type="ECO:0000256" key="7">
    <source>
        <dbReference type="ARBA" id="ARBA00026066"/>
    </source>
</evidence>
<evidence type="ECO:0000256" key="9">
    <source>
        <dbReference type="ARBA" id="ARBA00072424"/>
    </source>
</evidence>
<name>A0A7U3UW39_9ACTN</name>
<evidence type="ECO:0000256" key="4">
    <source>
        <dbReference type="ARBA" id="ARBA00022679"/>
    </source>
</evidence>
<comment type="subunit">
    <text evidence="7">Heterotetramer of 2 MoaD subunits and 2 MoaE subunits. Also stable as homodimer. The enzyme changes between these two forms during catalysis.</text>
</comment>
<dbReference type="KEGG" id="arev:RVR_6813"/>
<evidence type="ECO:0000256" key="13">
    <source>
        <dbReference type="ARBA" id="ARBA00080739"/>
    </source>
</evidence>
<dbReference type="FunFam" id="3.90.1170.40:FF:000004">
    <property type="entry name" value="Molybdopterin biosynthesis protein MoeE"/>
    <property type="match status" value="1"/>
</dbReference>
<evidence type="ECO:0000256" key="3">
    <source>
        <dbReference type="ARBA" id="ARBA00011950"/>
    </source>
</evidence>
<evidence type="ECO:0000256" key="11">
    <source>
        <dbReference type="ARBA" id="ARBA00078352"/>
    </source>
</evidence>
<reference evidence="14 15" key="3">
    <citation type="journal article" date="2011" name="Nat. Chem. Biol.">
        <title>Reveromycin A biosynthesis uses RevG and RevJ for stereospecific spiroacetal formation.</title>
        <authorList>
            <person name="Takahashi S."/>
            <person name="Toyoda A."/>
            <person name="Sekiyama Y."/>
            <person name="Takagi H."/>
            <person name="Nogawa T."/>
            <person name="Uramoto M."/>
            <person name="Suzuki R."/>
            <person name="Koshino H."/>
            <person name="Kumano T."/>
            <person name="Panthee S."/>
            <person name="Dairi T."/>
            <person name="Ishikawa J."/>
            <person name="Ikeda H."/>
            <person name="Sakaki Y."/>
            <person name="Osada H."/>
        </authorList>
    </citation>
    <scope>NUCLEOTIDE SEQUENCE [LARGE SCALE GENOMIC DNA]</scope>
    <source>
        <strain evidence="14 15">SN-593</strain>
    </source>
</reference>
<dbReference type="Proteomes" id="UP000595703">
    <property type="component" value="Chromosome"/>
</dbReference>
<dbReference type="CDD" id="cd00756">
    <property type="entry name" value="MoaE"/>
    <property type="match status" value="1"/>
</dbReference>
<evidence type="ECO:0000256" key="8">
    <source>
        <dbReference type="ARBA" id="ARBA00049878"/>
    </source>
</evidence>